<evidence type="ECO:0000256" key="3">
    <source>
        <dbReference type="ARBA" id="ARBA00022448"/>
    </source>
</evidence>
<feature type="region of interest" description="Disordered" evidence="7">
    <location>
        <begin position="1"/>
        <end position="33"/>
    </location>
</feature>
<comment type="similarity">
    <text evidence="2">Belongs to the CRT-like transporter family.</text>
</comment>
<dbReference type="PANTHER" id="PTHR31326:SF1">
    <property type="entry name" value="PROTEIN CLT2, CHLOROPLASTIC"/>
    <property type="match status" value="1"/>
</dbReference>
<evidence type="ECO:0000256" key="2">
    <source>
        <dbReference type="ARBA" id="ARBA00006690"/>
    </source>
</evidence>
<feature type="transmembrane region" description="Helical" evidence="8">
    <location>
        <begin position="317"/>
        <end position="336"/>
    </location>
</feature>
<evidence type="ECO:0000256" key="4">
    <source>
        <dbReference type="ARBA" id="ARBA00022692"/>
    </source>
</evidence>
<organism evidence="9">
    <name type="scientific">Palpitomonas bilix</name>
    <dbReference type="NCBI Taxonomy" id="652834"/>
    <lineage>
        <taxon>Eukaryota</taxon>
        <taxon>Eukaryota incertae sedis</taxon>
    </lineage>
</organism>
<keyword evidence="3" id="KW-0813">Transport</keyword>
<feature type="transmembrane region" description="Helical" evidence="8">
    <location>
        <begin position="423"/>
        <end position="442"/>
    </location>
</feature>
<dbReference type="PANTHER" id="PTHR31326">
    <property type="entry name" value="PROTEIN CLT2, CHLOROPLASTIC"/>
    <property type="match status" value="1"/>
</dbReference>
<proteinExistence type="inferred from homology"/>
<evidence type="ECO:0000256" key="8">
    <source>
        <dbReference type="SAM" id="Phobius"/>
    </source>
</evidence>
<evidence type="ECO:0000256" key="1">
    <source>
        <dbReference type="ARBA" id="ARBA00004141"/>
    </source>
</evidence>
<name>A0A7S3DG81_9EUKA</name>
<evidence type="ECO:0000256" key="6">
    <source>
        <dbReference type="ARBA" id="ARBA00023136"/>
    </source>
</evidence>
<dbReference type="EMBL" id="HBIB01029183">
    <property type="protein sequence ID" value="CAE0256770.1"/>
    <property type="molecule type" value="Transcribed_RNA"/>
</dbReference>
<feature type="compositionally biased region" description="Acidic residues" evidence="7">
    <location>
        <begin position="190"/>
        <end position="200"/>
    </location>
</feature>
<feature type="transmembrane region" description="Helical" evidence="8">
    <location>
        <begin position="87"/>
        <end position="106"/>
    </location>
</feature>
<feature type="transmembrane region" description="Helical" evidence="8">
    <location>
        <begin position="482"/>
        <end position="501"/>
    </location>
</feature>
<feature type="transmembrane region" description="Helical" evidence="8">
    <location>
        <begin position="284"/>
        <end position="305"/>
    </location>
</feature>
<feature type="transmembrane region" description="Helical" evidence="8">
    <location>
        <begin position="258"/>
        <end position="277"/>
    </location>
</feature>
<sequence>MGMEEIKRRPSSVQPKRSGPSRRPPPLSKRPLSVGSALKKGLIHLASPLIKKGSNRFGVLLSPSSSRGDPTDHEIENKQNKKDKKKFIVLGLWGTATVLFWIVQTVSRRSAGLALEHFPVFLTWSSTLGYVPFLFALWGVQRLAVRLNQRCAGNDDDESNDTESLAFLSAGEAIDMRDIESGSSSSSSESEAELEPSEVELVEKNSPAELQSTRSSSSTAATRPVPQKWLVFFGFLTAIASYLELFSSSSVSGEMQSLLGPTVGTIPLAMIFSAIFVKWRPHIVHILASLLIIGGVLIVALPSLLDDSEESTSSMSALWDIVFFSSTIPLALMTVFEERAFEKFEVNAYKMASFEVLYEFIFTVLMLPLALIPGFGPTTPGSFVSDNAYALQCFFNLGFGNETTIQIGDEVIPVAELHCDQVWAPWLVYVLSFGLSNLAQIATVQYGSAVFSFICVAISAPLSEFAFAIPGIETPEGLVLQWNNFVSLLLLVAGVFAYVLADHLQRKKRRKARRKARALSQRMSGRKSLSDVIGAEGDGRLLTEQQE</sequence>
<feature type="transmembrane region" description="Helical" evidence="8">
    <location>
        <begin position="356"/>
        <end position="376"/>
    </location>
</feature>
<evidence type="ECO:0000313" key="9">
    <source>
        <dbReference type="EMBL" id="CAE0256770.1"/>
    </source>
</evidence>
<comment type="subcellular location">
    <subcellularLocation>
        <location evidence="1">Membrane</location>
        <topology evidence="1">Multi-pass membrane protein</topology>
    </subcellularLocation>
</comment>
<protein>
    <submittedName>
        <fullName evidence="9">Uncharacterized protein</fullName>
    </submittedName>
</protein>
<feature type="region of interest" description="Disordered" evidence="7">
    <location>
        <begin position="179"/>
        <end position="219"/>
    </location>
</feature>
<feature type="transmembrane region" description="Helical" evidence="8">
    <location>
        <begin position="449"/>
        <end position="470"/>
    </location>
</feature>
<accession>A0A7S3DG81</accession>
<dbReference type="GO" id="GO:0016020">
    <property type="term" value="C:membrane"/>
    <property type="evidence" value="ECO:0007669"/>
    <property type="project" value="UniProtKB-SubCell"/>
</dbReference>
<keyword evidence="4 8" id="KW-0812">Transmembrane</keyword>
<evidence type="ECO:0000256" key="7">
    <source>
        <dbReference type="SAM" id="MobiDB-lite"/>
    </source>
</evidence>
<gene>
    <name evidence="9" type="ORF">PBIL07802_LOCUS19026</name>
</gene>
<keyword evidence="5 8" id="KW-1133">Transmembrane helix</keyword>
<dbReference type="Pfam" id="PF08627">
    <property type="entry name" value="CRT-like"/>
    <property type="match status" value="1"/>
</dbReference>
<dbReference type="InterPro" id="IPR013936">
    <property type="entry name" value="CRT-like"/>
</dbReference>
<feature type="transmembrane region" description="Helical" evidence="8">
    <location>
        <begin position="229"/>
        <end position="246"/>
    </location>
</feature>
<feature type="region of interest" description="Disordered" evidence="7">
    <location>
        <begin position="521"/>
        <end position="547"/>
    </location>
</feature>
<evidence type="ECO:0000256" key="5">
    <source>
        <dbReference type="ARBA" id="ARBA00022989"/>
    </source>
</evidence>
<feature type="transmembrane region" description="Helical" evidence="8">
    <location>
        <begin position="118"/>
        <end position="140"/>
    </location>
</feature>
<keyword evidence="6 8" id="KW-0472">Membrane</keyword>
<dbReference type="AlphaFoldDB" id="A0A7S3DG81"/>
<reference evidence="9" key="1">
    <citation type="submission" date="2021-01" db="EMBL/GenBank/DDBJ databases">
        <authorList>
            <person name="Corre E."/>
            <person name="Pelletier E."/>
            <person name="Niang G."/>
            <person name="Scheremetjew M."/>
            <person name="Finn R."/>
            <person name="Kale V."/>
            <person name="Holt S."/>
            <person name="Cochrane G."/>
            <person name="Meng A."/>
            <person name="Brown T."/>
            <person name="Cohen L."/>
        </authorList>
    </citation>
    <scope>NUCLEOTIDE SEQUENCE</scope>
    <source>
        <strain evidence="9">NIES-2562</strain>
    </source>
</reference>